<organism evidence="6">
    <name type="scientific">Terrestrivirus sp</name>
    <dbReference type="NCBI Taxonomy" id="2487775"/>
    <lineage>
        <taxon>Viruses</taxon>
        <taxon>Varidnaviria</taxon>
        <taxon>Bamfordvirae</taxon>
        <taxon>Nucleocytoviricota</taxon>
        <taxon>Megaviricetes</taxon>
        <taxon>Imitervirales</taxon>
        <taxon>Mimiviridae</taxon>
        <taxon>Klosneuvirinae</taxon>
    </lineage>
</organism>
<protein>
    <submittedName>
        <fullName evidence="6">Glycosyltransferase</fullName>
    </submittedName>
</protein>
<evidence type="ECO:0000256" key="3">
    <source>
        <dbReference type="ARBA" id="ARBA00022679"/>
    </source>
</evidence>
<dbReference type="Pfam" id="PF01755">
    <property type="entry name" value="Glyco_transf_25"/>
    <property type="match status" value="1"/>
</dbReference>
<evidence type="ECO:0000256" key="1">
    <source>
        <dbReference type="ARBA" id="ARBA00008919"/>
    </source>
</evidence>
<dbReference type="Pfam" id="PF00852">
    <property type="entry name" value="Glyco_transf_10"/>
    <property type="match status" value="1"/>
</dbReference>
<feature type="domain" description="Glycosyl transferase family 25" evidence="5">
    <location>
        <begin position="413"/>
        <end position="586"/>
    </location>
</feature>
<proteinExistence type="inferred from homology"/>
<dbReference type="PANTHER" id="PTHR11929:SF194">
    <property type="entry name" value="ALPHA-(1,3)-FUCOSYLTRANSFERASE 10"/>
    <property type="match status" value="1"/>
</dbReference>
<evidence type="ECO:0000313" key="6">
    <source>
        <dbReference type="EMBL" id="AYV75162.1"/>
    </source>
</evidence>
<evidence type="ECO:0000259" key="5">
    <source>
        <dbReference type="Pfam" id="PF01755"/>
    </source>
</evidence>
<dbReference type="InterPro" id="IPR001503">
    <property type="entry name" value="Glyco_trans_10"/>
</dbReference>
<evidence type="ECO:0000256" key="2">
    <source>
        <dbReference type="ARBA" id="ARBA00022676"/>
    </source>
</evidence>
<keyword evidence="3 6" id="KW-0808">Transferase</keyword>
<dbReference type="Gene3D" id="3.40.50.11660">
    <property type="entry name" value="Glycosyl transferase family 10, C-terminal domain"/>
    <property type="match status" value="1"/>
</dbReference>
<dbReference type="EMBL" id="MK071979">
    <property type="protein sequence ID" value="AYV75162.1"/>
    <property type="molecule type" value="Genomic_DNA"/>
</dbReference>
<dbReference type="InterPro" id="IPR055270">
    <property type="entry name" value="Glyco_tran_10_C"/>
</dbReference>
<evidence type="ECO:0000259" key="4">
    <source>
        <dbReference type="Pfam" id="PF00852"/>
    </source>
</evidence>
<feature type="domain" description="Fucosyltransferase C-terminal" evidence="4">
    <location>
        <begin position="223"/>
        <end position="348"/>
    </location>
</feature>
<dbReference type="InterPro" id="IPR038577">
    <property type="entry name" value="GT10-like_C_sf"/>
</dbReference>
<dbReference type="InterPro" id="IPR002654">
    <property type="entry name" value="Glyco_trans_25"/>
</dbReference>
<comment type="similarity">
    <text evidence="1">Belongs to the glycosyltransferase 10 family.</text>
</comment>
<gene>
    <name evidence="6" type="ORF">Terrestrivirus1_36</name>
</gene>
<dbReference type="CDD" id="cd06532">
    <property type="entry name" value="Glyco_transf_25"/>
    <property type="match status" value="1"/>
</dbReference>
<accession>A0A3G4ZK02</accession>
<sequence>MSDSDSNIIQFDGYSFLPYRDSAGMDMAYFPTSDKDSILNLKEQADSSPNCVGFNTYGFLKNNTCDINNFIYLPTVHPFIDGIYLKNTYVYCLKIIRDIRDMYENNHKKYTVKLICNWNENLADGWNFMNPAESVIKFVSGKNIQADYYVIVNYPVYGDYYVPERTIVFHMEPLFVFANLGGEWGNPDENKFLKVLSHKNGYNNVEWHMNKHIDLLRVESIEKTKNLSTVLSSAYLHEGHKLRVHFTKFLDENDLSIDIYGRCQIFDFKNYKYELPQSQKNDALYPYKYSIAVENNSEYNYFTEKLTDCILAECLCFYWGAPNLEDYYPDAFIRLDLYDFNKGLEQIKTAIENNEWDKRLPAIRAAKHKILYDMYLSKRLENIIKEAESVPIYDNKIINLDYKLPIVPLSIKTVCINLLRRPDRKEAQIIRFNEVGIEEYDFIEAVDGKKLHKNKQIASLFAKNDFNHSAPVIGCALSHVKSWLRLIEDKDSSVYCIFEDDAHFTHKFTELYPKILEKISNGLFDWDVVYLGLINVNDSNYHKHDVKLEIIPINKNLNCNGAMGYLMNKKGAIKCIDYIKKFGVPRAIDSFINYSVQNLNVFEAIPHIVYQPFERTIVVMDSDISTDYYTKLAD</sequence>
<dbReference type="GO" id="GO:0016020">
    <property type="term" value="C:membrane"/>
    <property type="evidence" value="ECO:0007669"/>
    <property type="project" value="InterPro"/>
</dbReference>
<keyword evidence="2" id="KW-0328">Glycosyltransferase</keyword>
<name>A0A3G4ZK02_9VIRU</name>
<reference evidence="6" key="1">
    <citation type="submission" date="2018-10" db="EMBL/GenBank/DDBJ databases">
        <title>Hidden diversity of soil giant viruses.</title>
        <authorList>
            <person name="Schulz F."/>
            <person name="Alteio L."/>
            <person name="Goudeau D."/>
            <person name="Ryan E.M."/>
            <person name="Malmstrom R.R."/>
            <person name="Blanchard J."/>
            <person name="Woyke T."/>
        </authorList>
    </citation>
    <scope>NUCLEOTIDE SEQUENCE</scope>
    <source>
        <strain evidence="6">TEV1</strain>
    </source>
</reference>
<dbReference type="GO" id="GO:0008417">
    <property type="term" value="F:fucosyltransferase activity"/>
    <property type="evidence" value="ECO:0007669"/>
    <property type="project" value="InterPro"/>
</dbReference>
<dbReference type="SUPFAM" id="SSF53756">
    <property type="entry name" value="UDP-Glycosyltransferase/glycogen phosphorylase"/>
    <property type="match status" value="1"/>
</dbReference>
<dbReference type="PANTHER" id="PTHR11929">
    <property type="entry name" value="ALPHA- 1,3 -FUCOSYLTRANSFERASE"/>
    <property type="match status" value="1"/>
</dbReference>